<reference evidence="3" key="1">
    <citation type="journal article" date="2022" name="New Phytol.">
        <title>Evolutionary transition to the ectomycorrhizal habit in the genomes of a hyperdiverse lineage of mushroom-forming fungi.</title>
        <authorList>
            <person name="Looney B."/>
            <person name="Miyauchi S."/>
            <person name="Morin E."/>
            <person name="Drula E."/>
            <person name="Courty P.E."/>
            <person name="Kohler A."/>
            <person name="Kuo A."/>
            <person name="LaButti K."/>
            <person name="Pangilinan J."/>
            <person name="Lipzen A."/>
            <person name="Riley R."/>
            <person name="Andreopoulos W."/>
            <person name="He G."/>
            <person name="Johnson J."/>
            <person name="Nolan M."/>
            <person name="Tritt A."/>
            <person name="Barry K.W."/>
            <person name="Grigoriev I.V."/>
            <person name="Nagy L.G."/>
            <person name="Hibbett D."/>
            <person name="Henrissat B."/>
            <person name="Matheny P.B."/>
            <person name="Labbe J."/>
            <person name="Martin F.M."/>
        </authorList>
    </citation>
    <scope>NUCLEOTIDE SEQUENCE</scope>
    <source>
        <strain evidence="3">BPL690</strain>
    </source>
</reference>
<feature type="compositionally biased region" description="Low complexity" evidence="1">
    <location>
        <begin position="259"/>
        <end position="275"/>
    </location>
</feature>
<feature type="compositionally biased region" description="Polar residues" evidence="1">
    <location>
        <begin position="344"/>
        <end position="362"/>
    </location>
</feature>
<accession>A0AAD4M6P2</accession>
<sequence>MSAIPEAYILVAIPNATFTSSSTGTHTSQLALEYVTFSIPEVTVTRDVLLILRLLDNGTFEAPLDPARTITESVLPSGARRYIFHATRDDSEFTVEIPLTPENAEDVELFHSVLLGYAADFRGDSRAVSPAVGLDHDSGIPIEEEVRPEEDLRGRFVLMNEDNREIVSALDQSVKVFEDPSLEEKGHENDPVVVELPEGTDTVEDLQDIEVLVRTVAREDRDWMMKGAVFVSHVISGTTTLLTSAMTSASNYYIAHSTPSPHATGTTSPTPGTGPSTPPAAAPPSRTLLLLQSSATRKHLTRIHAVSGGAVKLSNKTAAAVESLIQRAVGTDKGKGRAPPLTVPTPQLASLISQSPPTSSITKPPLPPRSRGPSPTPPPAYSLDKPPLPPRHDKSPSSSRAPSPLLQSKLPITTTTIPSHPLSTRTRVALSAALILASLSASSVRLVDTGGAAVTAAVSHKYGTVAGDNAALAARTVRNIVLIYVDVRGLGRRVIVKRTAKTWIKGHIRRGKEGAASG</sequence>
<evidence type="ECO:0000256" key="1">
    <source>
        <dbReference type="SAM" id="MobiDB-lite"/>
    </source>
</evidence>
<feature type="region of interest" description="Disordered" evidence="1">
    <location>
        <begin position="331"/>
        <end position="420"/>
    </location>
</feature>
<feature type="domain" description="Senescence" evidence="2">
    <location>
        <begin position="222"/>
        <end position="328"/>
    </location>
</feature>
<dbReference type="AlphaFoldDB" id="A0AAD4M6P2"/>
<feature type="region of interest" description="Disordered" evidence="1">
    <location>
        <begin position="259"/>
        <end position="284"/>
    </location>
</feature>
<evidence type="ECO:0000313" key="4">
    <source>
        <dbReference type="Proteomes" id="UP001203297"/>
    </source>
</evidence>
<name>A0AAD4M6P2_9AGAM</name>
<feature type="compositionally biased region" description="Polar residues" evidence="1">
    <location>
        <begin position="410"/>
        <end position="420"/>
    </location>
</feature>
<feature type="domain" description="Senescence" evidence="2">
    <location>
        <begin position="432"/>
        <end position="501"/>
    </location>
</feature>
<proteinExistence type="predicted"/>
<protein>
    <recommendedName>
        <fullName evidence="2">Senescence domain-containing protein</fullName>
    </recommendedName>
</protein>
<comment type="caution">
    <text evidence="3">The sequence shown here is derived from an EMBL/GenBank/DDBJ whole genome shotgun (WGS) entry which is preliminary data.</text>
</comment>
<evidence type="ECO:0000259" key="2">
    <source>
        <dbReference type="Pfam" id="PF06911"/>
    </source>
</evidence>
<evidence type="ECO:0000313" key="3">
    <source>
        <dbReference type="EMBL" id="KAI0303527.1"/>
    </source>
</evidence>
<feature type="compositionally biased region" description="Pro residues" evidence="1">
    <location>
        <begin position="364"/>
        <end position="380"/>
    </location>
</feature>
<dbReference type="InterPro" id="IPR009686">
    <property type="entry name" value="Senescence/spartin_C"/>
</dbReference>
<keyword evidence="4" id="KW-1185">Reference proteome</keyword>
<dbReference type="EMBL" id="WTXG01000009">
    <property type="protein sequence ID" value="KAI0303527.1"/>
    <property type="molecule type" value="Genomic_DNA"/>
</dbReference>
<dbReference type="Pfam" id="PF06911">
    <property type="entry name" value="Senescence"/>
    <property type="match status" value="2"/>
</dbReference>
<dbReference type="Proteomes" id="UP001203297">
    <property type="component" value="Unassembled WGS sequence"/>
</dbReference>
<gene>
    <name evidence="3" type="ORF">B0F90DRAFT_1809704</name>
</gene>
<organism evidence="3 4">
    <name type="scientific">Multifurca ochricompacta</name>
    <dbReference type="NCBI Taxonomy" id="376703"/>
    <lineage>
        <taxon>Eukaryota</taxon>
        <taxon>Fungi</taxon>
        <taxon>Dikarya</taxon>
        <taxon>Basidiomycota</taxon>
        <taxon>Agaricomycotina</taxon>
        <taxon>Agaricomycetes</taxon>
        <taxon>Russulales</taxon>
        <taxon>Russulaceae</taxon>
        <taxon>Multifurca</taxon>
    </lineage>
</organism>